<reference evidence="1 2" key="1">
    <citation type="submission" date="2024-01" db="EMBL/GenBank/DDBJ databases">
        <title>Complete genome of Cladobotryum mycophilum ATHUM6906.</title>
        <authorList>
            <person name="Christinaki A.C."/>
            <person name="Myridakis A.I."/>
            <person name="Kouvelis V.N."/>
        </authorList>
    </citation>
    <scope>NUCLEOTIDE SEQUENCE [LARGE SCALE GENOMIC DNA]</scope>
    <source>
        <strain evidence="1 2">ATHUM6906</strain>
    </source>
</reference>
<proteinExistence type="predicted"/>
<dbReference type="Proteomes" id="UP001338125">
    <property type="component" value="Unassembled WGS sequence"/>
</dbReference>
<dbReference type="EMBL" id="JAVFKD010000001">
    <property type="protein sequence ID" value="KAK5998052.1"/>
    <property type="molecule type" value="Genomic_DNA"/>
</dbReference>
<evidence type="ECO:0000313" key="2">
    <source>
        <dbReference type="Proteomes" id="UP001338125"/>
    </source>
</evidence>
<sequence>MTYVQTCASETFDAAIEARSRTSFKGHSTVEQSGGRVLPAPLIFPPVVHFVVSEEIAASIKEEYGSSILRTMAEENEEE</sequence>
<protein>
    <submittedName>
        <fullName evidence="1">Uncharacterized protein</fullName>
    </submittedName>
</protein>
<evidence type="ECO:0000313" key="1">
    <source>
        <dbReference type="EMBL" id="KAK5998052.1"/>
    </source>
</evidence>
<organism evidence="1 2">
    <name type="scientific">Cladobotryum mycophilum</name>
    <dbReference type="NCBI Taxonomy" id="491253"/>
    <lineage>
        <taxon>Eukaryota</taxon>
        <taxon>Fungi</taxon>
        <taxon>Dikarya</taxon>
        <taxon>Ascomycota</taxon>
        <taxon>Pezizomycotina</taxon>
        <taxon>Sordariomycetes</taxon>
        <taxon>Hypocreomycetidae</taxon>
        <taxon>Hypocreales</taxon>
        <taxon>Hypocreaceae</taxon>
        <taxon>Cladobotryum</taxon>
    </lineage>
</organism>
<accession>A0ABR0T0V8</accession>
<name>A0ABR0T0V8_9HYPO</name>
<comment type="caution">
    <text evidence="1">The sequence shown here is derived from an EMBL/GenBank/DDBJ whole genome shotgun (WGS) entry which is preliminary data.</text>
</comment>
<gene>
    <name evidence="1" type="ORF">PT974_00422</name>
</gene>
<keyword evidence="2" id="KW-1185">Reference proteome</keyword>